<dbReference type="STRING" id="303698.A0A1V6T5C0"/>
<organism evidence="6 7">
    <name type="scientific">Penicillium steckii</name>
    <dbReference type="NCBI Taxonomy" id="303698"/>
    <lineage>
        <taxon>Eukaryota</taxon>
        <taxon>Fungi</taxon>
        <taxon>Dikarya</taxon>
        <taxon>Ascomycota</taxon>
        <taxon>Pezizomycotina</taxon>
        <taxon>Eurotiomycetes</taxon>
        <taxon>Eurotiomycetidae</taxon>
        <taxon>Eurotiales</taxon>
        <taxon>Aspergillaceae</taxon>
        <taxon>Penicillium</taxon>
    </lineage>
</organism>
<evidence type="ECO:0000256" key="3">
    <source>
        <dbReference type="SAM" id="MobiDB-lite"/>
    </source>
</evidence>
<name>A0A1V6T5C0_9EURO</name>
<dbReference type="Gene3D" id="2.30.30.40">
    <property type="entry name" value="SH3 Domains"/>
    <property type="match status" value="1"/>
</dbReference>
<evidence type="ECO:0000256" key="2">
    <source>
        <dbReference type="PROSITE-ProRule" id="PRU00192"/>
    </source>
</evidence>
<feature type="region of interest" description="Disordered" evidence="3">
    <location>
        <begin position="509"/>
        <end position="550"/>
    </location>
</feature>
<dbReference type="SUPFAM" id="SSF50044">
    <property type="entry name" value="SH3-domain"/>
    <property type="match status" value="1"/>
</dbReference>
<dbReference type="AlphaFoldDB" id="A0A1V6T5C0"/>
<dbReference type="CDD" id="cd00174">
    <property type="entry name" value="SH3"/>
    <property type="match status" value="1"/>
</dbReference>
<evidence type="ECO:0000313" key="7">
    <source>
        <dbReference type="Proteomes" id="UP000191285"/>
    </source>
</evidence>
<gene>
    <name evidence="6" type="ORF">PENSTE_c012G08922</name>
</gene>
<evidence type="ECO:0000313" key="6">
    <source>
        <dbReference type="EMBL" id="OQE21204.1"/>
    </source>
</evidence>
<protein>
    <recommendedName>
        <fullName evidence="5">SH3 domain-containing protein</fullName>
    </recommendedName>
</protein>
<keyword evidence="1 2" id="KW-0728">SH3 domain</keyword>
<evidence type="ECO:0000259" key="5">
    <source>
        <dbReference type="PROSITE" id="PS50002"/>
    </source>
</evidence>
<dbReference type="EMBL" id="MLKD01000012">
    <property type="protein sequence ID" value="OQE21204.1"/>
    <property type="molecule type" value="Genomic_DNA"/>
</dbReference>
<dbReference type="InterPro" id="IPR036028">
    <property type="entry name" value="SH3-like_dom_sf"/>
</dbReference>
<feature type="domain" description="SH3" evidence="5">
    <location>
        <begin position="438"/>
        <end position="500"/>
    </location>
</feature>
<reference evidence="7" key="1">
    <citation type="journal article" date="2017" name="Nat. Microbiol.">
        <title>Global analysis of biosynthetic gene clusters reveals vast potential of secondary metabolite production in Penicillium species.</title>
        <authorList>
            <person name="Nielsen J.C."/>
            <person name="Grijseels S."/>
            <person name="Prigent S."/>
            <person name="Ji B."/>
            <person name="Dainat J."/>
            <person name="Nielsen K.F."/>
            <person name="Frisvad J.C."/>
            <person name="Workman M."/>
            <person name="Nielsen J."/>
        </authorList>
    </citation>
    <scope>NUCLEOTIDE SEQUENCE [LARGE SCALE GENOMIC DNA]</scope>
    <source>
        <strain evidence="7">IBT 24891</strain>
    </source>
</reference>
<keyword evidence="4" id="KW-1133">Transmembrane helix</keyword>
<feature type="transmembrane region" description="Helical" evidence="4">
    <location>
        <begin position="171"/>
        <end position="194"/>
    </location>
</feature>
<feature type="compositionally biased region" description="Polar residues" evidence="3">
    <location>
        <begin position="74"/>
        <end position="104"/>
    </location>
</feature>
<accession>A0A1V6T5C0</accession>
<dbReference type="PROSITE" id="PS50002">
    <property type="entry name" value="SH3"/>
    <property type="match status" value="1"/>
</dbReference>
<feature type="region of interest" description="Disordered" evidence="3">
    <location>
        <begin position="57"/>
        <end position="126"/>
    </location>
</feature>
<keyword evidence="7" id="KW-1185">Reference proteome</keyword>
<feature type="region of interest" description="Disordered" evidence="3">
    <location>
        <begin position="345"/>
        <end position="368"/>
    </location>
</feature>
<feature type="region of interest" description="Disordered" evidence="3">
    <location>
        <begin position="141"/>
        <end position="165"/>
    </location>
</feature>
<evidence type="ECO:0000256" key="4">
    <source>
        <dbReference type="SAM" id="Phobius"/>
    </source>
</evidence>
<feature type="compositionally biased region" description="Polar residues" evidence="3">
    <location>
        <begin position="539"/>
        <end position="550"/>
    </location>
</feature>
<evidence type="ECO:0000256" key="1">
    <source>
        <dbReference type="ARBA" id="ARBA00022443"/>
    </source>
</evidence>
<proteinExistence type="predicted"/>
<keyword evidence="4" id="KW-0472">Membrane</keyword>
<dbReference type="Pfam" id="PF14604">
    <property type="entry name" value="SH3_9"/>
    <property type="match status" value="1"/>
</dbReference>
<dbReference type="Proteomes" id="UP000191285">
    <property type="component" value="Unassembled WGS sequence"/>
</dbReference>
<feature type="compositionally biased region" description="Polar residues" evidence="3">
    <location>
        <begin position="111"/>
        <end position="126"/>
    </location>
</feature>
<dbReference type="InterPro" id="IPR001452">
    <property type="entry name" value="SH3_domain"/>
</dbReference>
<keyword evidence="4" id="KW-0812">Transmembrane</keyword>
<comment type="caution">
    <text evidence="6">The sequence shown here is derived from an EMBL/GenBank/DDBJ whole genome shotgun (WGS) entry which is preliminary data.</text>
</comment>
<dbReference type="OrthoDB" id="5340910at2759"/>
<feature type="compositionally biased region" description="Low complexity" evidence="3">
    <location>
        <begin position="514"/>
        <end position="530"/>
    </location>
</feature>
<sequence>MSVATATYIQNPNAAYGLDLISASFGKQLSTDTKNRAPDDGMYHPSQGFSYYNQATQTEATSTPTTAEGKVDSKTGQLSQPTVLQMAQPSTQQAGHSITQSASRPSEPVKLSNSEVHTSQESENLSQTTLNLLKTSDSVSSTSYQSSVPQMTSATSSGDSSHSSATNTSTVAALVIVALVTTFIACYVVFWLYLQGKKQQAMIFSSKPRSLSDCETVTSIRNLKSTENAALRSQDRKMGYLENSSETVHSSAKGSDEVPAQPAPKFMSSVFQNWIPSFVHREWKRAKKYGSKIVVLTSNMGRGTDIPTRSGTIRSHYGNNVQFTSAASSFESISPLDLQSPGWASLAASHGGGTSVPQQAVLPRKPSPPVSIKLEETCNEQQILRKPASSKCSYRSVSAGSNPRSGSGSAYLTRGQISPSVYSSLRPVAPPLLPFNLCWRDIFHVEIDHQARSPTQLSIQEGEKVVLMQAFENGWVSCYKMDGNGEEGLVPRAYLSSWPIERTAVSIEGGSAAGGSTTASSSISTPSSAGQPRFYASDVSRQNSDVKLPL</sequence>
<dbReference type="SMART" id="SM00326">
    <property type="entry name" value="SH3"/>
    <property type="match status" value="1"/>
</dbReference>
<feature type="compositionally biased region" description="Low complexity" evidence="3">
    <location>
        <begin position="57"/>
        <end position="68"/>
    </location>
</feature>